<sequence length="317" mass="34249">MTRATTQLALGLAALGRPGYITVGHAEDLGGHYDAAAMEQRSHAVLDAAWDAGIRWFDAARSYGRAEEFLASWLRTRKIAPGDVTVSSKWGYTYVANWQVNAKQHEIKDHSLAALTRQVEESKGLLGPYLSLYQVHSATLESGILDDRAVLSKLGELRDGGLPIGLSLSGARQREALERALTIEVGGKPLWSAVQATWNLLERSVEPALLEAKRRGLRVMIKEALANGRLVGTYAPEALRNEAARAKVGTDAMALAVVMAQPWVDVVLSGATTPAQLLDNVRAREVDGSAAAAVSSLASLAQTADRYWAERSKLPWT</sequence>
<accession>A0A0K1Q3M3</accession>
<dbReference type="Gene3D" id="3.20.20.100">
    <property type="entry name" value="NADP-dependent oxidoreductase domain"/>
    <property type="match status" value="1"/>
</dbReference>
<dbReference type="InterPro" id="IPR036812">
    <property type="entry name" value="NAD(P)_OxRdtase_dom_sf"/>
</dbReference>
<dbReference type="KEGG" id="llu:AKJ09_07012"/>
<dbReference type="PANTHER" id="PTHR43312:SF1">
    <property type="entry name" value="NADP-DEPENDENT OXIDOREDUCTASE DOMAIN-CONTAINING PROTEIN"/>
    <property type="match status" value="1"/>
</dbReference>
<dbReference type="InterPro" id="IPR053135">
    <property type="entry name" value="AKR2_Oxidoreductase"/>
</dbReference>
<protein>
    <submittedName>
        <fullName evidence="2">L-fuco-beta-pyranose dehydrogenase</fullName>
    </submittedName>
</protein>
<dbReference type="PANTHER" id="PTHR43312">
    <property type="entry name" value="D-THREO-ALDOSE 1-DEHYDROGENASE"/>
    <property type="match status" value="1"/>
</dbReference>
<dbReference type="CDD" id="cd19098">
    <property type="entry name" value="AKR_unchar"/>
    <property type="match status" value="1"/>
</dbReference>
<dbReference type="OrthoDB" id="5522046at2"/>
<dbReference type="Pfam" id="PF00248">
    <property type="entry name" value="Aldo_ket_red"/>
    <property type="match status" value="1"/>
</dbReference>
<keyword evidence="3" id="KW-1185">Reference proteome</keyword>
<name>A0A0K1Q3M3_9BACT</name>
<evidence type="ECO:0000313" key="2">
    <source>
        <dbReference type="EMBL" id="AKV00349.1"/>
    </source>
</evidence>
<evidence type="ECO:0000259" key="1">
    <source>
        <dbReference type="Pfam" id="PF00248"/>
    </source>
</evidence>
<dbReference type="PATRIC" id="fig|1391654.3.peg.7117"/>
<dbReference type="RefSeq" id="WP_146651653.1">
    <property type="nucleotide sequence ID" value="NZ_CP012333.1"/>
</dbReference>
<dbReference type="STRING" id="1391654.AKJ09_07012"/>
<evidence type="ECO:0000313" key="3">
    <source>
        <dbReference type="Proteomes" id="UP000064967"/>
    </source>
</evidence>
<proteinExistence type="predicted"/>
<feature type="domain" description="NADP-dependent oxidoreductase" evidence="1">
    <location>
        <begin position="29"/>
        <end position="286"/>
    </location>
</feature>
<dbReference type="InterPro" id="IPR023210">
    <property type="entry name" value="NADP_OxRdtase_dom"/>
</dbReference>
<reference evidence="2 3" key="1">
    <citation type="submission" date="2015-08" db="EMBL/GenBank/DDBJ databases">
        <authorList>
            <person name="Babu N.S."/>
            <person name="Beckwith C.J."/>
            <person name="Beseler K.G."/>
            <person name="Brison A."/>
            <person name="Carone J.V."/>
            <person name="Caskin T.P."/>
            <person name="Diamond M."/>
            <person name="Durham M.E."/>
            <person name="Foxe J.M."/>
            <person name="Go M."/>
            <person name="Henderson B.A."/>
            <person name="Jones I.B."/>
            <person name="McGettigan J.A."/>
            <person name="Micheletti S.J."/>
            <person name="Nasrallah M.E."/>
            <person name="Ortiz D."/>
            <person name="Piller C.R."/>
            <person name="Privatt S.R."/>
            <person name="Schneider S.L."/>
            <person name="Sharp S."/>
            <person name="Smith T.C."/>
            <person name="Stanton J.D."/>
            <person name="Ullery H.E."/>
            <person name="Wilson R.J."/>
            <person name="Serrano M.G."/>
            <person name="Buck G."/>
            <person name="Lee V."/>
            <person name="Wang Y."/>
            <person name="Carvalho R."/>
            <person name="Voegtly L."/>
            <person name="Shi R."/>
            <person name="Duckworth R."/>
            <person name="Johnson A."/>
            <person name="Loviza R."/>
            <person name="Walstead R."/>
            <person name="Shah Z."/>
            <person name="Kiflezghi M."/>
            <person name="Wade K."/>
            <person name="Ball S.L."/>
            <person name="Bradley K.W."/>
            <person name="Asai D.J."/>
            <person name="Bowman C.A."/>
            <person name="Russell D.A."/>
            <person name="Pope W.H."/>
            <person name="Jacobs-Sera D."/>
            <person name="Hendrix R.W."/>
            <person name="Hatfull G.F."/>
        </authorList>
    </citation>
    <scope>NUCLEOTIDE SEQUENCE [LARGE SCALE GENOMIC DNA]</scope>
    <source>
        <strain evidence="2 3">DSM 27648</strain>
    </source>
</reference>
<dbReference type="AlphaFoldDB" id="A0A0K1Q3M3"/>
<dbReference type="EMBL" id="CP012333">
    <property type="protein sequence ID" value="AKV00349.1"/>
    <property type="molecule type" value="Genomic_DNA"/>
</dbReference>
<dbReference type="SUPFAM" id="SSF51430">
    <property type="entry name" value="NAD(P)-linked oxidoreductase"/>
    <property type="match status" value="1"/>
</dbReference>
<gene>
    <name evidence="2" type="ORF">AKJ09_07012</name>
</gene>
<dbReference type="Proteomes" id="UP000064967">
    <property type="component" value="Chromosome"/>
</dbReference>
<organism evidence="2 3">
    <name type="scientific">Labilithrix luteola</name>
    <dbReference type="NCBI Taxonomy" id="1391654"/>
    <lineage>
        <taxon>Bacteria</taxon>
        <taxon>Pseudomonadati</taxon>
        <taxon>Myxococcota</taxon>
        <taxon>Polyangia</taxon>
        <taxon>Polyangiales</taxon>
        <taxon>Labilitrichaceae</taxon>
        <taxon>Labilithrix</taxon>
    </lineage>
</organism>